<evidence type="ECO:0000313" key="3">
    <source>
        <dbReference type="Proteomes" id="UP000077671"/>
    </source>
</evidence>
<evidence type="ECO:0000313" key="2">
    <source>
        <dbReference type="EMBL" id="KAE8240832.1"/>
    </source>
</evidence>
<gene>
    <name evidence="2" type="ORF">A4X03_0g8314</name>
</gene>
<sequence>MGTLDSYFAAMRRSFPVNYSELRKLAQNRRWIPQEETAMAYSFDKVKLLRQVYGPQADERNIVSESLEGLDPSFRAIVQVPRTSMMVDSLREELGDQEPTWRDVHGIRIGDPPRPTSTTAWPRSDSQGYGATNTVVAVAVPDANKPPSRERPRNRPLPEDFDPIRLDESVGLAGPTALATKDTTGILLANYGNQSINIARRTPVADAVATHLGDVSTSSSHSFVLTNSSFAEDPSVSTSDPSLGLWVAVSNPTGIIPWSMRDLSTLSLHRMILSLI</sequence>
<comment type="caution">
    <text evidence="2">The sequence shown here is derived from an EMBL/GenBank/DDBJ whole genome shotgun (WGS) entry which is preliminary data.</text>
</comment>
<feature type="compositionally biased region" description="Polar residues" evidence="1">
    <location>
        <begin position="116"/>
        <end position="129"/>
    </location>
</feature>
<organism evidence="2 3">
    <name type="scientific">Tilletia caries</name>
    <name type="common">wheat bunt fungus</name>
    <dbReference type="NCBI Taxonomy" id="13290"/>
    <lineage>
        <taxon>Eukaryota</taxon>
        <taxon>Fungi</taxon>
        <taxon>Dikarya</taxon>
        <taxon>Basidiomycota</taxon>
        <taxon>Ustilaginomycotina</taxon>
        <taxon>Exobasidiomycetes</taxon>
        <taxon>Tilletiales</taxon>
        <taxon>Tilletiaceae</taxon>
        <taxon>Tilletia</taxon>
    </lineage>
</organism>
<dbReference type="EMBL" id="LWDD02002426">
    <property type="protein sequence ID" value="KAE8240832.1"/>
    <property type="molecule type" value="Genomic_DNA"/>
</dbReference>
<evidence type="ECO:0000256" key="1">
    <source>
        <dbReference type="SAM" id="MobiDB-lite"/>
    </source>
</evidence>
<accession>A0A8T8SIT6</accession>
<reference evidence="2" key="2">
    <citation type="journal article" date="2019" name="IMA Fungus">
        <title>Genome sequencing and comparison of five Tilletia species to identify candidate genes for the detection of regulated species infecting wheat.</title>
        <authorList>
            <person name="Nguyen H.D.T."/>
            <person name="Sultana T."/>
            <person name="Kesanakurti P."/>
            <person name="Hambleton S."/>
        </authorList>
    </citation>
    <scope>NUCLEOTIDE SEQUENCE</scope>
    <source>
        <strain evidence="2">DAOMC 238032</strain>
    </source>
</reference>
<name>A0A8T8SIT6_9BASI</name>
<feature type="region of interest" description="Disordered" evidence="1">
    <location>
        <begin position="141"/>
        <end position="163"/>
    </location>
</feature>
<proteinExistence type="predicted"/>
<protein>
    <submittedName>
        <fullName evidence="2">Uncharacterized protein</fullName>
    </submittedName>
</protein>
<feature type="compositionally biased region" description="Basic and acidic residues" evidence="1">
    <location>
        <begin position="147"/>
        <end position="163"/>
    </location>
</feature>
<feature type="region of interest" description="Disordered" evidence="1">
    <location>
        <begin position="103"/>
        <end position="129"/>
    </location>
</feature>
<dbReference type="Proteomes" id="UP000077671">
    <property type="component" value="Unassembled WGS sequence"/>
</dbReference>
<dbReference type="AlphaFoldDB" id="A0A8T8SIT6"/>
<reference evidence="2" key="1">
    <citation type="submission" date="2016-04" db="EMBL/GenBank/DDBJ databases">
        <authorList>
            <person name="Nguyen H.D."/>
            <person name="Kesanakurti P."/>
            <person name="Cullis J."/>
            <person name="Levesque C.A."/>
            <person name="Hambleton S."/>
        </authorList>
    </citation>
    <scope>NUCLEOTIDE SEQUENCE</scope>
    <source>
        <strain evidence="2">DAOMC 238032</strain>
    </source>
</reference>